<sequence length="139" mass="16309">MPSFTVRGLVYCVVLQKPVDKYELVPDLMKATRHDCFLVKGGRIDDDPDPVDILMLMQQPGSDQRLLDSTYYRTRMRDWCSQEDRAVGHLHSVSQELVDMELYEVERERLQEYLNHPLVAGNVHPKYPPGWYDQCYYSP</sequence>
<gene>
    <name evidence="1" type="ORF">WJX73_005484</name>
</gene>
<protein>
    <submittedName>
        <fullName evidence="1">Uncharacterized protein</fullName>
    </submittedName>
</protein>
<comment type="caution">
    <text evidence="1">The sequence shown here is derived from an EMBL/GenBank/DDBJ whole genome shotgun (WGS) entry which is preliminary data.</text>
</comment>
<evidence type="ECO:0000313" key="2">
    <source>
        <dbReference type="Proteomes" id="UP001465755"/>
    </source>
</evidence>
<proteinExistence type="predicted"/>
<dbReference type="Proteomes" id="UP001465755">
    <property type="component" value="Unassembled WGS sequence"/>
</dbReference>
<organism evidence="1 2">
    <name type="scientific">Symbiochloris irregularis</name>
    <dbReference type="NCBI Taxonomy" id="706552"/>
    <lineage>
        <taxon>Eukaryota</taxon>
        <taxon>Viridiplantae</taxon>
        <taxon>Chlorophyta</taxon>
        <taxon>core chlorophytes</taxon>
        <taxon>Trebouxiophyceae</taxon>
        <taxon>Trebouxiales</taxon>
        <taxon>Trebouxiaceae</taxon>
        <taxon>Symbiochloris</taxon>
    </lineage>
</organism>
<accession>A0AAW1NLT6</accession>
<dbReference type="AlphaFoldDB" id="A0AAW1NLT6"/>
<keyword evidence="2" id="KW-1185">Reference proteome</keyword>
<name>A0AAW1NLT6_9CHLO</name>
<reference evidence="1 2" key="1">
    <citation type="journal article" date="2024" name="Nat. Commun.">
        <title>Phylogenomics reveals the evolutionary origins of lichenization in chlorophyte algae.</title>
        <authorList>
            <person name="Puginier C."/>
            <person name="Libourel C."/>
            <person name="Otte J."/>
            <person name="Skaloud P."/>
            <person name="Haon M."/>
            <person name="Grisel S."/>
            <person name="Petersen M."/>
            <person name="Berrin J.G."/>
            <person name="Delaux P.M."/>
            <person name="Dal Grande F."/>
            <person name="Keller J."/>
        </authorList>
    </citation>
    <scope>NUCLEOTIDE SEQUENCE [LARGE SCALE GENOMIC DNA]</scope>
    <source>
        <strain evidence="1 2">SAG 2036</strain>
    </source>
</reference>
<evidence type="ECO:0000313" key="1">
    <source>
        <dbReference type="EMBL" id="KAK9791133.1"/>
    </source>
</evidence>
<dbReference type="EMBL" id="JALJOQ010000183">
    <property type="protein sequence ID" value="KAK9791133.1"/>
    <property type="molecule type" value="Genomic_DNA"/>
</dbReference>